<dbReference type="Proteomes" id="UP000694523">
    <property type="component" value="Unplaced"/>
</dbReference>
<feature type="compositionally biased region" description="Polar residues" evidence="2">
    <location>
        <begin position="842"/>
        <end position="864"/>
    </location>
</feature>
<feature type="compositionally biased region" description="Polar residues" evidence="2">
    <location>
        <begin position="179"/>
        <end position="188"/>
    </location>
</feature>
<accession>A0A8C6U425</accession>
<feature type="compositionally biased region" description="Low complexity" evidence="2">
    <location>
        <begin position="1008"/>
        <end position="1026"/>
    </location>
</feature>
<feature type="compositionally biased region" description="Acidic residues" evidence="2">
    <location>
        <begin position="776"/>
        <end position="786"/>
    </location>
</feature>
<dbReference type="Pfam" id="PF15363">
    <property type="entry name" value="BTBD8_C"/>
    <property type="match status" value="1"/>
</dbReference>
<feature type="compositionally biased region" description="Low complexity" evidence="2">
    <location>
        <begin position="221"/>
        <end position="272"/>
    </location>
</feature>
<feature type="compositionally biased region" description="Low complexity" evidence="2">
    <location>
        <begin position="385"/>
        <end position="399"/>
    </location>
</feature>
<name>A0A8C6U425_9GOBI</name>
<organism evidence="4 5">
    <name type="scientific">Neogobius melanostomus</name>
    <name type="common">round goby</name>
    <dbReference type="NCBI Taxonomy" id="47308"/>
    <lineage>
        <taxon>Eukaryota</taxon>
        <taxon>Metazoa</taxon>
        <taxon>Chordata</taxon>
        <taxon>Craniata</taxon>
        <taxon>Vertebrata</taxon>
        <taxon>Euteleostomi</taxon>
        <taxon>Actinopterygii</taxon>
        <taxon>Neopterygii</taxon>
        <taxon>Teleostei</taxon>
        <taxon>Neoteleostei</taxon>
        <taxon>Acanthomorphata</taxon>
        <taxon>Gobiaria</taxon>
        <taxon>Gobiiformes</taxon>
        <taxon>Gobioidei</taxon>
        <taxon>Gobiidae</taxon>
        <taxon>Benthophilinae</taxon>
        <taxon>Neogobiini</taxon>
        <taxon>Neogobius</taxon>
    </lineage>
</organism>
<feature type="compositionally biased region" description="Polar residues" evidence="2">
    <location>
        <begin position="317"/>
        <end position="332"/>
    </location>
</feature>
<feature type="region of interest" description="Disordered" evidence="2">
    <location>
        <begin position="221"/>
        <end position="566"/>
    </location>
</feature>
<evidence type="ECO:0000256" key="1">
    <source>
        <dbReference type="SAM" id="Coils"/>
    </source>
</evidence>
<feature type="compositionally biased region" description="Polar residues" evidence="2">
    <location>
        <begin position="704"/>
        <end position="719"/>
    </location>
</feature>
<protein>
    <recommendedName>
        <fullName evidence="3">BTB/POZ domain-containing protein</fullName>
    </recommendedName>
</protein>
<feature type="region of interest" description="Disordered" evidence="2">
    <location>
        <begin position="1"/>
        <end position="203"/>
    </location>
</feature>
<keyword evidence="1" id="KW-0175">Coiled coil</keyword>
<reference evidence="4" key="1">
    <citation type="submission" date="2025-08" db="UniProtKB">
        <authorList>
            <consortium name="Ensembl"/>
        </authorList>
    </citation>
    <scope>IDENTIFICATION</scope>
</reference>
<feature type="region of interest" description="Disordered" evidence="2">
    <location>
        <begin position="666"/>
        <end position="1064"/>
    </location>
</feature>
<feature type="compositionally biased region" description="Basic and acidic residues" evidence="2">
    <location>
        <begin position="435"/>
        <end position="493"/>
    </location>
</feature>
<reference evidence="4" key="2">
    <citation type="submission" date="2025-09" db="UniProtKB">
        <authorList>
            <consortium name="Ensembl"/>
        </authorList>
    </citation>
    <scope>IDENTIFICATION</scope>
</reference>
<feature type="compositionally biased region" description="Acidic residues" evidence="2">
    <location>
        <begin position="679"/>
        <end position="696"/>
    </location>
</feature>
<feature type="compositionally biased region" description="Polar residues" evidence="2">
    <location>
        <begin position="101"/>
        <end position="113"/>
    </location>
</feature>
<dbReference type="PANTHER" id="PTHR22427:SF8">
    <property type="entry name" value="PROLINE-RICH PROTEIN 36"/>
    <property type="match status" value="1"/>
</dbReference>
<feature type="compositionally biased region" description="Polar residues" evidence="2">
    <location>
        <begin position="892"/>
        <end position="912"/>
    </location>
</feature>
<feature type="domain" description="BTB/POZ" evidence="3">
    <location>
        <begin position="1480"/>
        <end position="1523"/>
    </location>
</feature>
<feature type="region of interest" description="Disordered" evidence="2">
    <location>
        <begin position="1199"/>
        <end position="1233"/>
    </location>
</feature>
<dbReference type="Ensembl" id="ENSNMLT00000032757.1">
    <property type="protein sequence ID" value="ENSNMLP00000029377.1"/>
    <property type="gene ID" value="ENSNMLG00000018575.1"/>
</dbReference>
<keyword evidence="5" id="KW-1185">Reference proteome</keyword>
<feature type="compositionally biased region" description="Low complexity" evidence="2">
    <location>
        <begin position="127"/>
        <end position="143"/>
    </location>
</feature>
<dbReference type="InterPro" id="IPR027907">
    <property type="entry name" value="BTBD8_C"/>
</dbReference>
<sequence length="1523" mass="164353">MKPDGVTTAALEPMETLEANPANEEIPAPGQEPNQAASPGDGEAVPQSQGDAEASKETPAKPNKKPSSGDAKSKTPNKTTKAKPGTTAAKGTTASKTTPSRLSNGVSKPQTNGVPKKTTPAPERRSTPLTAAPKKPTGTTPTPRSAPKTGEKKTPTATPLTNGAKTATSTAKKTPTATNGVKTSSTSAAAKKPPGSSKGRHASCSIPSQHFVLLFHFCRTPSGTSAARPPSSSTTKSSAIGPKPTTPKPSSASSKPTTSKSATPSAGKAPAAQTSKTPVKKDVGKSATSPYVRASPAPKAAKQEVPKSTAKPGTASKKPTTTKAVDSKTPTRPKTESKATSSKDAPKTSKTAAPKTTSPKKTVGSSTPTPVKRGPKATEADKDGAVAVAAAAAAAAAAATVIVKQEEQPPPAVENIEHPEPTPVPPQLKAPSTEPLREPTPEPVREPTPEPVREPTPEPVREPTPEPVREPTPEPLREPTPEPLREPTPEPLREPTQNHLESLPQSHLESLPQNQSGNLPQSHLESLPQNQSGNLPQNHLESLPQNQSESLPQNHLEKPTPRTQNQSENNRHLCYFLGHHSPVPPCSPTGPVSPSREIPNASLLVFQSDQSEHITKDNSNQEQDKEEESNEKENLFMVSAATSNMMEEPQTLSASTHVDVVASGGLASPYEKEDAVEKAEEEINEDDDDEEDDEDEDQRRFGHQHSSMITDLSSSQPSEDIQRSPAFGGSLGWHGDDLLSGMDSEDMSSCTSSRQQGVSDLSSTQHTAILEGTQSSDEEDDDDDVRVDDMDLSSERVEEHHKFFSNQEHEEEDEDVEMHSEGKTESGGNVEEDFNDDERLDSLNQCSLPVSNPPTSAWGQTNPFGDTFPQPASVLPMSSPSQMFDHGAADSETLTQSPAQTCFDSSVPTFAPQSDEDPIYHISAPKDTDLMSAPADVPVQRGGSESSTPEDLREYDSSSGVESRSDKQHTPVPAHGQLDVEQDLGIHMEKVDGEEEEAETLPADEVMGTGPPTAPVSAPSSASTSGDEASDTEGEMQINDPDAPMTMGESAGFDSPTPTSNLPTFDEDEEVMQAVSVEAEEDGGGATPQSANSVASYGFDCTNSNSNAHSMAESCGKSPGIFSLENEEQLPAEAKDPSLIKELTLVSASTAAEDLLDRPVNLMPLGHSGDHSGLDEHHYMMGSKMEVDLLQDVDPQEPVHLLDNQDSGDSDENQPPYYSTICDKTDSFLEGNDDEDMLQSQENIQNQNHVPIANGHYLALVPGNRRPIDPAMAAHFSPLIESCRDIPLVGDQLRRPEQHQEKVREVQERREQEQQKQQWLEEEQQRLEQHRHLQEQREELLQLQQEQQQRQSRHRLQWQLELELQYRMHQKHLQQQQQLRKSPTGLMLSPSSGLCTIYEAMETSDEEEDMDTQKEVLNEHNQEQYGSINRCTAPMLEWNMKVDMVQQLINQTLMLCGDGRCPLLHLPVGTGGSLSPLESSMWPHLLSQLSAPATVTAVSSYSPDSRCTSPPGDWTVVEVETHH</sequence>
<feature type="compositionally biased region" description="Acidic residues" evidence="2">
    <location>
        <begin position="830"/>
        <end position="839"/>
    </location>
</feature>
<feature type="compositionally biased region" description="Polar residues" evidence="2">
    <location>
        <begin position="747"/>
        <end position="775"/>
    </location>
</feature>
<feature type="compositionally biased region" description="Low complexity" evidence="2">
    <location>
        <begin position="338"/>
        <end position="362"/>
    </location>
</feature>
<feature type="compositionally biased region" description="Low complexity" evidence="2">
    <location>
        <begin position="74"/>
        <end position="100"/>
    </location>
</feature>
<evidence type="ECO:0000313" key="5">
    <source>
        <dbReference type="Proteomes" id="UP000694523"/>
    </source>
</evidence>
<dbReference type="PANTHER" id="PTHR22427">
    <property type="entry name" value="GH15728P"/>
    <property type="match status" value="1"/>
</dbReference>
<feature type="region of interest" description="Disordered" evidence="2">
    <location>
        <begin position="608"/>
        <end position="632"/>
    </location>
</feature>
<evidence type="ECO:0000313" key="4">
    <source>
        <dbReference type="Ensembl" id="ENSNMLP00000029377.1"/>
    </source>
</evidence>
<evidence type="ECO:0000259" key="3">
    <source>
        <dbReference type="Pfam" id="PF15363"/>
    </source>
</evidence>
<feature type="compositionally biased region" description="Basic and acidic residues" evidence="2">
    <location>
        <begin position="787"/>
        <end position="802"/>
    </location>
</feature>
<evidence type="ECO:0000256" key="2">
    <source>
        <dbReference type="SAM" id="MobiDB-lite"/>
    </source>
</evidence>
<feature type="compositionally biased region" description="Polar residues" evidence="2">
    <location>
        <begin position="497"/>
        <end position="553"/>
    </location>
</feature>
<feature type="compositionally biased region" description="Low complexity" evidence="2">
    <location>
        <begin position="164"/>
        <end position="178"/>
    </location>
</feature>
<feature type="coiled-coil region" evidence="1">
    <location>
        <begin position="1302"/>
        <end position="1353"/>
    </location>
</feature>
<proteinExistence type="predicted"/>